<sequence length="119" mass="12569">MGILKVREEPGEVVVVGCEPGTALDAANSGELRERAGELLGRSSNLVFDMGGVTFLDSSAIGALVGLMRAARESGGDVRLARVGRDVRTIFELTRLDSVFGIYPSVAEAVRSFTESPGR</sequence>
<organism evidence="4 5">
    <name type="scientific">Rubrobacter xylanophilus (strain DSM 9941 / JCM 11954 / NBRC 16129 / PRD-1)</name>
    <dbReference type="NCBI Taxonomy" id="266117"/>
    <lineage>
        <taxon>Bacteria</taxon>
        <taxon>Bacillati</taxon>
        <taxon>Actinomycetota</taxon>
        <taxon>Rubrobacteria</taxon>
        <taxon>Rubrobacterales</taxon>
        <taxon>Rubrobacteraceae</taxon>
        <taxon>Rubrobacter</taxon>
    </lineage>
</organism>
<dbReference type="InterPro" id="IPR036513">
    <property type="entry name" value="STAS_dom_sf"/>
</dbReference>
<dbReference type="Gene3D" id="3.30.750.24">
    <property type="entry name" value="STAS domain"/>
    <property type="match status" value="1"/>
</dbReference>
<dbReference type="InterPro" id="IPR002645">
    <property type="entry name" value="STAS_dom"/>
</dbReference>
<dbReference type="Proteomes" id="UP000006637">
    <property type="component" value="Chromosome"/>
</dbReference>
<evidence type="ECO:0000256" key="2">
    <source>
        <dbReference type="RuleBase" id="RU003749"/>
    </source>
</evidence>
<dbReference type="PANTHER" id="PTHR33495:SF2">
    <property type="entry name" value="ANTI-SIGMA FACTOR ANTAGONIST TM_1081-RELATED"/>
    <property type="match status" value="1"/>
</dbReference>
<proteinExistence type="inferred from homology"/>
<comment type="similarity">
    <text evidence="1 2">Belongs to the anti-sigma-factor antagonist family.</text>
</comment>
<dbReference type="PANTHER" id="PTHR33495">
    <property type="entry name" value="ANTI-SIGMA FACTOR ANTAGONIST TM_1081-RELATED-RELATED"/>
    <property type="match status" value="1"/>
</dbReference>
<reference evidence="4 5" key="1">
    <citation type="submission" date="2006-06" db="EMBL/GenBank/DDBJ databases">
        <title>Complete sequence of Rubrobacter xylanophilus DSM 9941.</title>
        <authorList>
            <consortium name="US DOE Joint Genome Institute"/>
            <person name="Copeland A."/>
            <person name="Lucas S."/>
            <person name="Lapidus A."/>
            <person name="Barry K."/>
            <person name="Detter J.C."/>
            <person name="Glavina del Rio T."/>
            <person name="Hammon N."/>
            <person name="Israni S."/>
            <person name="Dalin E."/>
            <person name="Tice H."/>
            <person name="Pitluck S."/>
            <person name="Munk A.C."/>
            <person name="Brettin T."/>
            <person name="Bruce D."/>
            <person name="Han C."/>
            <person name="Tapia R."/>
            <person name="Gilna P."/>
            <person name="Schmutz J."/>
            <person name="Larimer F."/>
            <person name="Land M."/>
            <person name="Hauser L."/>
            <person name="Kyrpides N."/>
            <person name="Lykidis A."/>
            <person name="da Costa M.S."/>
            <person name="Rainey F.A."/>
            <person name="Empadinhas N."/>
            <person name="Jolivet E."/>
            <person name="Battista J.R."/>
            <person name="Richardson P."/>
        </authorList>
    </citation>
    <scope>NUCLEOTIDE SEQUENCE [LARGE SCALE GENOMIC DNA]</scope>
    <source>
        <strain evidence="5">DSM 9941 / NBRC 16129 / PRD-1</strain>
    </source>
</reference>
<dbReference type="HOGENOM" id="CLU_115403_6_2_11"/>
<dbReference type="CDD" id="cd07043">
    <property type="entry name" value="STAS_anti-anti-sigma_factors"/>
    <property type="match status" value="1"/>
</dbReference>
<evidence type="ECO:0000256" key="1">
    <source>
        <dbReference type="ARBA" id="ARBA00009013"/>
    </source>
</evidence>
<dbReference type="PROSITE" id="PS50801">
    <property type="entry name" value="STAS"/>
    <property type="match status" value="1"/>
</dbReference>
<dbReference type="KEGG" id="rxy:Rxyl_2671"/>
<name>Q1ASP0_RUBXD</name>
<dbReference type="STRING" id="266117.Rxyl_2671"/>
<dbReference type="EMBL" id="CP000386">
    <property type="protein sequence ID" value="ABG05588.1"/>
    <property type="molecule type" value="Genomic_DNA"/>
</dbReference>
<dbReference type="PhylomeDB" id="Q1ASP0"/>
<evidence type="ECO:0000313" key="5">
    <source>
        <dbReference type="Proteomes" id="UP000006637"/>
    </source>
</evidence>
<dbReference type="OrthoDB" id="9793697at2"/>
<accession>Q1ASP0</accession>
<dbReference type="GO" id="GO:0043856">
    <property type="term" value="F:anti-sigma factor antagonist activity"/>
    <property type="evidence" value="ECO:0007669"/>
    <property type="project" value="InterPro"/>
</dbReference>
<gene>
    <name evidence="4" type="ordered locus">Rxyl_2671</name>
</gene>
<protein>
    <recommendedName>
        <fullName evidence="2">Anti-sigma factor antagonist</fullName>
    </recommendedName>
</protein>
<dbReference type="NCBIfam" id="TIGR00377">
    <property type="entry name" value="ant_ant_sig"/>
    <property type="match status" value="1"/>
</dbReference>
<dbReference type="AlphaFoldDB" id="Q1ASP0"/>
<dbReference type="RefSeq" id="WP_011565597.1">
    <property type="nucleotide sequence ID" value="NC_008148.1"/>
</dbReference>
<dbReference type="InterPro" id="IPR003658">
    <property type="entry name" value="Anti-sigma_ant"/>
</dbReference>
<dbReference type="SUPFAM" id="SSF52091">
    <property type="entry name" value="SpoIIaa-like"/>
    <property type="match status" value="1"/>
</dbReference>
<dbReference type="Pfam" id="PF01740">
    <property type="entry name" value="STAS"/>
    <property type="match status" value="1"/>
</dbReference>
<dbReference type="eggNOG" id="COG1366">
    <property type="taxonomic scope" value="Bacteria"/>
</dbReference>
<evidence type="ECO:0000259" key="3">
    <source>
        <dbReference type="PROSITE" id="PS50801"/>
    </source>
</evidence>
<evidence type="ECO:0000313" key="4">
    <source>
        <dbReference type="EMBL" id="ABG05588.1"/>
    </source>
</evidence>
<keyword evidence="5" id="KW-1185">Reference proteome</keyword>
<feature type="domain" description="STAS" evidence="3">
    <location>
        <begin position="24"/>
        <end position="113"/>
    </location>
</feature>